<evidence type="ECO:0000259" key="4">
    <source>
        <dbReference type="Pfam" id="PF12923"/>
    </source>
</evidence>
<dbReference type="InterPro" id="IPR040446">
    <property type="entry name" value="RRP7"/>
</dbReference>
<comment type="similarity">
    <text evidence="1">Belongs to the RRP7 family.</text>
</comment>
<sequence>MPKEVKTKKAAKAAIPKSLDTFFGFTILPVLVAENTRHYMYLKKHESRNATELLPNNRSLFVLNLPVDTTDDHLRQLFGDSGTIKRIFYHNGVAADTVYDSDCSDEEEFGVVEASPEKKEKESKKSKKRKNLERRKEEEEAPIELRKVLHTGSSAHIVFAHTKMLEAALNTARDRVWTAGENVNVQSLGFDRYMLRFSVSRPDPAKLQQKVDSFMMKFKANEYEQERLALERMNQMDDDGFVVVTRNKKVKTSDGTTSVSTFKGESFDVNKVKKKELENFYRFQLREKKQNELVELRKKFEEDKEKIAVLKQSRKFKPF</sequence>
<dbReference type="CDD" id="cd12293">
    <property type="entry name" value="dRRM_Rrp7p"/>
    <property type="match status" value="1"/>
</dbReference>
<dbReference type="GO" id="GO:0003676">
    <property type="term" value="F:nucleic acid binding"/>
    <property type="evidence" value="ECO:0007669"/>
    <property type="project" value="InterPro"/>
</dbReference>
<evidence type="ECO:0000313" key="6">
    <source>
        <dbReference type="EMBL" id="OAD72963.1"/>
    </source>
</evidence>
<name>A0A162U7A8_PHYB8</name>
<dbReference type="RefSeq" id="XP_018291003.1">
    <property type="nucleotide sequence ID" value="XM_018439355.1"/>
</dbReference>
<dbReference type="Gene3D" id="3.30.70.330">
    <property type="match status" value="1"/>
</dbReference>
<dbReference type="Pfam" id="PF12923">
    <property type="entry name" value="RRP7"/>
    <property type="match status" value="1"/>
</dbReference>
<dbReference type="EMBL" id="KV440982">
    <property type="protein sequence ID" value="OAD72963.1"/>
    <property type="molecule type" value="Genomic_DNA"/>
</dbReference>
<dbReference type="InterPro" id="IPR012677">
    <property type="entry name" value="Nucleotide-bd_a/b_plait_sf"/>
</dbReference>
<dbReference type="VEuPathDB" id="FungiDB:PHYBLDRAFT_187257"/>
<dbReference type="OrthoDB" id="5390at2759"/>
<dbReference type="InterPro" id="IPR035979">
    <property type="entry name" value="RBD_domain_sf"/>
</dbReference>
<reference evidence="7" key="1">
    <citation type="submission" date="2015-06" db="EMBL/GenBank/DDBJ databases">
        <title>Expansion of signal transduction pathways in fungi by whole-genome duplication.</title>
        <authorList>
            <consortium name="DOE Joint Genome Institute"/>
            <person name="Corrochano L.M."/>
            <person name="Kuo A."/>
            <person name="Marcet-Houben M."/>
            <person name="Polaino S."/>
            <person name="Salamov A."/>
            <person name="Villalobos J.M."/>
            <person name="Alvarez M.I."/>
            <person name="Avalos J."/>
            <person name="Benito E.P."/>
            <person name="Benoit I."/>
            <person name="Burger G."/>
            <person name="Camino L.P."/>
            <person name="Canovas D."/>
            <person name="Cerda-Olmedo E."/>
            <person name="Cheng J.-F."/>
            <person name="Dominguez A."/>
            <person name="Elias M."/>
            <person name="Eslava A.P."/>
            <person name="Glaser F."/>
            <person name="Grimwood J."/>
            <person name="Gutierrez G."/>
            <person name="Heitman J."/>
            <person name="Henrissat B."/>
            <person name="Iturriaga E.A."/>
            <person name="Lang B.F."/>
            <person name="Lavin J.L."/>
            <person name="Lee S."/>
            <person name="Li W."/>
            <person name="Lindquist E."/>
            <person name="Lopez-Garcia S."/>
            <person name="Luque E.M."/>
            <person name="Marcos A.T."/>
            <person name="Martin J."/>
            <person name="McCluskey K."/>
            <person name="Medina H.R."/>
            <person name="Miralles-Duran A."/>
            <person name="Miyazaki A."/>
            <person name="Munoz-Torres E."/>
            <person name="Oguiza J.A."/>
            <person name="Ohm R."/>
            <person name="Olmedo M."/>
            <person name="Orejas M."/>
            <person name="Ortiz-Castellanos L."/>
            <person name="Pisabarro A.G."/>
            <person name="Rodriguez-Romero J."/>
            <person name="Ruiz-Herrera J."/>
            <person name="Ruiz-Vazquez R."/>
            <person name="Sanz C."/>
            <person name="Schackwitz W."/>
            <person name="Schmutz J."/>
            <person name="Shahriari M."/>
            <person name="Shelest E."/>
            <person name="Silva-Franco F."/>
            <person name="Soanes D."/>
            <person name="Syed K."/>
            <person name="Tagua V.G."/>
            <person name="Talbot N.J."/>
            <person name="Thon M."/>
            <person name="De vries R.P."/>
            <person name="Wiebenga A."/>
            <person name="Yadav J.S."/>
            <person name="Braun E.L."/>
            <person name="Baker S."/>
            <person name="Garre V."/>
            <person name="Horwitz B."/>
            <person name="Torres-Martinez S."/>
            <person name="Idnurm A."/>
            <person name="Herrera-Estrella A."/>
            <person name="Gabaldon T."/>
            <person name="Grigoriev I.V."/>
        </authorList>
    </citation>
    <scope>NUCLEOTIDE SEQUENCE [LARGE SCALE GENOMIC DNA]</scope>
    <source>
        <strain evidence="7">NRRL 1555(-)</strain>
    </source>
</reference>
<dbReference type="InterPro" id="IPR024326">
    <property type="entry name" value="RRP7_C"/>
</dbReference>
<evidence type="ECO:0008006" key="8">
    <source>
        <dbReference type="Google" id="ProtNLM"/>
    </source>
</evidence>
<dbReference type="GO" id="GO:0006364">
    <property type="term" value="P:rRNA processing"/>
    <property type="evidence" value="ECO:0007669"/>
    <property type="project" value="TreeGrafter"/>
</dbReference>
<gene>
    <name evidence="6" type="ORF">PHYBLDRAFT_187257</name>
</gene>
<evidence type="ECO:0000259" key="5">
    <source>
        <dbReference type="Pfam" id="PF17799"/>
    </source>
</evidence>
<feature type="compositionally biased region" description="Basic residues" evidence="3">
    <location>
        <begin position="124"/>
        <end position="133"/>
    </location>
</feature>
<dbReference type="InParanoid" id="A0A162U7A8"/>
<dbReference type="Gene3D" id="6.10.250.1770">
    <property type="match status" value="1"/>
</dbReference>
<dbReference type="GO" id="GO:0032545">
    <property type="term" value="C:CURI complex"/>
    <property type="evidence" value="ECO:0007669"/>
    <property type="project" value="TreeGrafter"/>
</dbReference>
<feature type="region of interest" description="Disordered" evidence="3">
    <location>
        <begin position="110"/>
        <end position="140"/>
    </location>
</feature>
<dbReference type="AlphaFoldDB" id="A0A162U7A8"/>
<dbReference type="GO" id="GO:0034456">
    <property type="term" value="C:UTP-C complex"/>
    <property type="evidence" value="ECO:0007669"/>
    <property type="project" value="TreeGrafter"/>
</dbReference>
<accession>A0A162U7A8</accession>
<dbReference type="GO" id="GO:0000028">
    <property type="term" value="P:ribosomal small subunit assembly"/>
    <property type="evidence" value="ECO:0007669"/>
    <property type="project" value="TreeGrafter"/>
</dbReference>
<feature type="coiled-coil region" evidence="2">
    <location>
        <begin position="286"/>
        <end position="313"/>
    </location>
</feature>
<organism evidence="6 7">
    <name type="scientific">Phycomyces blakesleeanus (strain ATCC 8743b / DSM 1359 / FGSC 10004 / NBRC 33097 / NRRL 1555)</name>
    <dbReference type="NCBI Taxonomy" id="763407"/>
    <lineage>
        <taxon>Eukaryota</taxon>
        <taxon>Fungi</taxon>
        <taxon>Fungi incertae sedis</taxon>
        <taxon>Mucoromycota</taxon>
        <taxon>Mucoromycotina</taxon>
        <taxon>Mucoromycetes</taxon>
        <taxon>Mucorales</taxon>
        <taxon>Phycomycetaceae</taxon>
        <taxon>Phycomyces</taxon>
    </lineage>
</organism>
<dbReference type="PANTHER" id="PTHR13191:SF0">
    <property type="entry name" value="RIBOSOMAL RNA-PROCESSING PROTEIN 7 HOMOLOG A-RELATED"/>
    <property type="match status" value="1"/>
</dbReference>
<feature type="domain" description="Rrp7 RRM-like N-terminal" evidence="5">
    <location>
        <begin position="24"/>
        <end position="130"/>
    </location>
</feature>
<dbReference type="Proteomes" id="UP000077315">
    <property type="component" value="Unassembled WGS sequence"/>
</dbReference>
<proteinExistence type="inferred from homology"/>
<keyword evidence="2" id="KW-0175">Coiled coil</keyword>
<feature type="domain" description="Ribosomal RNA-processing protein 7 C-terminal" evidence="4">
    <location>
        <begin position="200"/>
        <end position="319"/>
    </location>
</feature>
<dbReference type="PANTHER" id="PTHR13191">
    <property type="entry name" value="RIBOSOMAL RNA PROCESSING PROTEIN 7-RELATED"/>
    <property type="match status" value="1"/>
</dbReference>
<dbReference type="STRING" id="763407.A0A162U7A8"/>
<dbReference type="InterPro" id="IPR040447">
    <property type="entry name" value="RRM_Rrp7"/>
</dbReference>
<evidence type="ECO:0000256" key="1">
    <source>
        <dbReference type="ARBA" id="ARBA00006110"/>
    </source>
</evidence>
<dbReference type="GeneID" id="29000261"/>
<dbReference type="CDD" id="cd12951">
    <property type="entry name" value="RRP7_Rrp7A"/>
    <property type="match status" value="1"/>
</dbReference>
<protein>
    <recommendedName>
        <fullName evidence="8">RRM domain-containing protein</fullName>
    </recommendedName>
</protein>
<evidence type="ECO:0000313" key="7">
    <source>
        <dbReference type="Proteomes" id="UP000077315"/>
    </source>
</evidence>
<evidence type="ECO:0000256" key="3">
    <source>
        <dbReference type="SAM" id="MobiDB-lite"/>
    </source>
</evidence>
<dbReference type="Pfam" id="PF17799">
    <property type="entry name" value="RRM_Rrp7"/>
    <property type="match status" value="1"/>
</dbReference>
<keyword evidence="7" id="KW-1185">Reference proteome</keyword>
<evidence type="ECO:0000256" key="2">
    <source>
        <dbReference type="SAM" id="Coils"/>
    </source>
</evidence>
<dbReference type="SUPFAM" id="SSF54928">
    <property type="entry name" value="RNA-binding domain, RBD"/>
    <property type="match status" value="1"/>
</dbReference>